<evidence type="ECO:0000256" key="1">
    <source>
        <dbReference type="SAM" id="Phobius"/>
    </source>
</evidence>
<reference evidence="2 3" key="1">
    <citation type="submission" date="2018-05" db="EMBL/GenBank/DDBJ databases">
        <title>Genomic Encyclopedia of Type Strains, Phase IV (KMG-IV): sequencing the most valuable type-strain genomes for metagenomic binning, comparative biology and taxonomic classification.</title>
        <authorList>
            <person name="Goeker M."/>
        </authorList>
    </citation>
    <scope>NUCLEOTIDE SEQUENCE [LARGE SCALE GENOMIC DNA]</scope>
    <source>
        <strain evidence="2 3">DSM 18773</strain>
    </source>
</reference>
<keyword evidence="1" id="KW-0812">Transmembrane</keyword>
<keyword evidence="3" id="KW-1185">Reference proteome</keyword>
<proteinExistence type="predicted"/>
<feature type="transmembrane region" description="Helical" evidence="1">
    <location>
        <begin position="29"/>
        <end position="51"/>
    </location>
</feature>
<sequence length="560" mass="63728">MIDQKRTGLAHLFAAWRHPQALHAPAAKVFGQLLLSWLLMGLIFTFTPSFFGGDLDTARNYLGTLASTLATILALSVSVIMVAIQLTASKYTHRVLDFFVRFPFNASLLSFYLGTIVHAIYMLSLIEDFPGDKPPAKIAQGMSADLLLLIACFFSLLIYLYFVIQLLKPETIVQAIQREYLAAYRSGEYESALDKVEQICDIAKKAVSEMDAVTAVYCVENIAEMMHFAKLPSSEQADDVLWYHERIVGQLVGIASITFKERELAVSGRVLEELHEMGMRYAESESLKAASIVLDAYALIVRNNLVGQQMMNMIQQSVEHLFSITCHVVQSRPLCTETRQFVLQSFRNLGEIGKLVLKSETYGHNFVAKCIVSHAFGQLLSVLISNAGMERMGLVKALLFEYMKLARRLILKSEMGDIVQITTWLRNEMIPYRHQPACVYPYLYLFMLLTSTALYFRRTDVVMLLVRAVGKYFAPDESLLYTLCASRIEIRHFYDYHEPERYLINVFVLWRSYHAYAQRYPNGPDRDVQLSDTVEDKELWRDLFDGMDPDEFLGQGAGET</sequence>
<evidence type="ECO:0000313" key="2">
    <source>
        <dbReference type="EMBL" id="PWK12845.1"/>
    </source>
</evidence>
<dbReference type="EMBL" id="QGGL01000009">
    <property type="protein sequence ID" value="PWK12845.1"/>
    <property type="molecule type" value="Genomic_DNA"/>
</dbReference>
<accession>A0A316DCC3</accession>
<evidence type="ECO:0000313" key="3">
    <source>
        <dbReference type="Proteomes" id="UP000245634"/>
    </source>
</evidence>
<dbReference type="Proteomes" id="UP000245634">
    <property type="component" value="Unassembled WGS sequence"/>
</dbReference>
<dbReference type="AlphaFoldDB" id="A0A316DCC3"/>
<keyword evidence="1" id="KW-0472">Membrane</keyword>
<name>A0A316DCC3_9BACL</name>
<feature type="transmembrane region" description="Helical" evidence="1">
    <location>
        <begin position="439"/>
        <end position="456"/>
    </location>
</feature>
<feature type="transmembrane region" description="Helical" evidence="1">
    <location>
        <begin position="104"/>
        <end position="126"/>
    </location>
</feature>
<feature type="transmembrane region" description="Helical" evidence="1">
    <location>
        <begin position="63"/>
        <end position="84"/>
    </location>
</feature>
<feature type="transmembrane region" description="Helical" evidence="1">
    <location>
        <begin position="146"/>
        <end position="164"/>
    </location>
</feature>
<organism evidence="2 3">
    <name type="scientific">Tumebacillus permanentifrigoris</name>
    <dbReference type="NCBI Taxonomy" id="378543"/>
    <lineage>
        <taxon>Bacteria</taxon>
        <taxon>Bacillati</taxon>
        <taxon>Bacillota</taxon>
        <taxon>Bacilli</taxon>
        <taxon>Bacillales</taxon>
        <taxon>Alicyclobacillaceae</taxon>
        <taxon>Tumebacillus</taxon>
    </lineage>
</organism>
<gene>
    <name evidence="2" type="ORF">C7459_109207</name>
</gene>
<dbReference type="RefSeq" id="WP_170119434.1">
    <property type="nucleotide sequence ID" value="NZ_QGGL01000009.1"/>
</dbReference>
<keyword evidence="1" id="KW-1133">Transmembrane helix</keyword>
<dbReference type="InterPro" id="IPR018723">
    <property type="entry name" value="DUF2254_membrane"/>
</dbReference>
<dbReference type="Pfam" id="PF10011">
    <property type="entry name" value="DUF2254"/>
    <property type="match status" value="1"/>
</dbReference>
<comment type="caution">
    <text evidence="2">The sequence shown here is derived from an EMBL/GenBank/DDBJ whole genome shotgun (WGS) entry which is preliminary data.</text>
</comment>
<protein>
    <submittedName>
        <fullName evidence="2">Putative membrane protein DUF2254</fullName>
    </submittedName>
</protein>